<dbReference type="PROSITE" id="PS50164">
    <property type="entry name" value="GIY_YIG"/>
    <property type="match status" value="1"/>
</dbReference>
<dbReference type="AlphaFoldDB" id="A0A0G1FJV2"/>
<organism evidence="2 3">
    <name type="scientific">Candidatus Gottesmanbacteria bacterium GW2011_GWB1_43_11</name>
    <dbReference type="NCBI Taxonomy" id="1618446"/>
    <lineage>
        <taxon>Bacteria</taxon>
        <taxon>Candidatus Gottesmaniibacteriota</taxon>
    </lineage>
</organism>
<evidence type="ECO:0000313" key="2">
    <source>
        <dbReference type="EMBL" id="KKS87133.1"/>
    </source>
</evidence>
<feature type="domain" description="GIY-YIG" evidence="1">
    <location>
        <begin position="1"/>
        <end position="79"/>
    </location>
</feature>
<name>A0A0G1FJV2_9BACT</name>
<accession>A0A0G1FJV2</accession>
<dbReference type="STRING" id="1618446.UV61_C0004G0059"/>
<dbReference type="InterPro" id="IPR035901">
    <property type="entry name" value="GIY-YIG_endonuc_sf"/>
</dbReference>
<dbReference type="InterPro" id="IPR000305">
    <property type="entry name" value="GIY-YIG_endonuc"/>
</dbReference>
<evidence type="ECO:0000313" key="3">
    <source>
        <dbReference type="Proteomes" id="UP000034050"/>
    </source>
</evidence>
<dbReference type="Pfam" id="PF01541">
    <property type="entry name" value="GIY-YIG"/>
    <property type="match status" value="1"/>
</dbReference>
<reference evidence="2 3" key="1">
    <citation type="journal article" date="2015" name="Nature">
        <title>rRNA introns, odd ribosomes, and small enigmatic genomes across a large radiation of phyla.</title>
        <authorList>
            <person name="Brown C.T."/>
            <person name="Hug L.A."/>
            <person name="Thomas B.C."/>
            <person name="Sharon I."/>
            <person name="Castelle C.J."/>
            <person name="Singh A."/>
            <person name="Wilkins M.J."/>
            <person name="Williams K.H."/>
            <person name="Banfield J.F."/>
        </authorList>
    </citation>
    <scope>NUCLEOTIDE SEQUENCE [LARGE SCALE GENOMIC DNA]</scope>
</reference>
<dbReference type="Gene3D" id="3.40.1440.10">
    <property type="entry name" value="GIY-YIG endonuclease"/>
    <property type="match status" value="1"/>
</dbReference>
<gene>
    <name evidence="2" type="ORF">UV61_C0004G0059</name>
</gene>
<evidence type="ECO:0000259" key="1">
    <source>
        <dbReference type="PROSITE" id="PS50164"/>
    </source>
</evidence>
<protein>
    <submittedName>
        <fullName evidence="2">Excinuclease ABC subunit C</fullName>
    </submittedName>
</protein>
<dbReference type="Proteomes" id="UP000034050">
    <property type="component" value="Unassembled WGS sequence"/>
</dbReference>
<dbReference type="SUPFAM" id="SSF82771">
    <property type="entry name" value="GIY-YIG endonuclease"/>
    <property type="match status" value="1"/>
</dbReference>
<comment type="caution">
    <text evidence="2">The sequence shown here is derived from an EMBL/GenBank/DDBJ whole genome shotgun (WGS) entry which is preliminary data.</text>
</comment>
<dbReference type="SMART" id="SM00465">
    <property type="entry name" value="GIYc"/>
    <property type="match status" value="1"/>
</dbReference>
<sequence>MSYYVYFATSVTTNKTYVGSTSKEPEVRVKEHNSGSNKWSKLNKPLKLVYFEKYECVKDARDRENYYKTGIGKAIKKLIVDNIDKILGR</sequence>
<proteinExistence type="predicted"/>
<dbReference type="EMBL" id="LCFD01000004">
    <property type="protein sequence ID" value="KKS87133.1"/>
    <property type="molecule type" value="Genomic_DNA"/>
</dbReference>